<feature type="compositionally biased region" description="Pro residues" evidence="1">
    <location>
        <begin position="201"/>
        <end position="229"/>
    </location>
</feature>
<feature type="region of interest" description="Disordered" evidence="1">
    <location>
        <begin position="179"/>
        <end position="229"/>
    </location>
</feature>
<evidence type="ECO:0000313" key="3">
    <source>
        <dbReference type="Proteomes" id="UP000325255"/>
    </source>
</evidence>
<accession>A0A5M6IT90</accession>
<dbReference type="EMBL" id="VWPK01000025">
    <property type="protein sequence ID" value="KAA5611047.1"/>
    <property type="molecule type" value="Genomic_DNA"/>
</dbReference>
<dbReference type="RefSeq" id="WP_150041970.1">
    <property type="nucleotide sequence ID" value="NZ_OW485601.1"/>
</dbReference>
<name>A0A5M6IT90_9PROT</name>
<dbReference type="OrthoDB" id="7828598at2"/>
<dbReference type="Proteomes" id="UP000325255">
    <property type="component" value="Unassembled WGS sequence"/>
</dbReference>
<proteinExistence type="predicted"/>
<gene>
    <name evidence="2" type="ORF">F1189_16695</name>
</gene>
<dbReference type="Gene3D" id="1.10.357.10">
    <property type="entry name" value="Tetracycline Repressor, domain 2"/>
    <property type="match status" value="1"/>
</dbReference>
<sequence length="229" mass="24615">MDDTAFDQALVASALRLAAERGWTGVSVAQAARDADLPLDRARRRFPSRLAILLRIGRLADEAALALAASEGSRRDRLFDNLMRRIDYFQANRPGILAILRALPCDPPTAFLVSTQVLASMGWMLEASGISTSGPRGLLRTKGLLGVWLWTLRAWQRDDSQDLAATMAALDAALSRAEQADGWLGGHRSGPSPEPPDGEPDFPPPQPTSPPEEPPPEPPPPPPPASPPV</sequence>
<dbReference type="AlphaFoldDB" id="A0A5M6IT90"/>
<dbReference type="SUPFAM" id="SSF46689">
    <property type="entry name" value="Homeodomain-like"/>
    <property type="match status" value="1"/>
</dbReference>
<protein>
    <submittedName>
        <fullName evidence="2">TetR family transcriptional regulator</fullName>
    </submittedName>
</protein>
<comment type="caution">
    <text evidence="2">The sequence shown here is derived from an EMBL/GenBank/DDBJ whole genome shotgun (WGS) entry which is preliminary data.</text>
</comment>
<dbReference type="InterPro" id="IPR009057">
    <property type="entry name" value="Homeodomain-like_sf"/>
</dbReference>
<evidence type="ECO:0000313" key="2">
    <source>
        <dbReference type="EMBL" id="KAA5611047.1"/>
    </source>
</evidence>
<reference evidence="2 3" key="1">
    <citation type="submission" date="2019-09" db="EMBL/GenBank/DDBJ databases">
        <title>Genome sequence of Rhodovastum atsumiense, a diverse member of the Acetobacteraceae family of non-sulfur purple photosynthetic bacteria.</title>
        <authorList>
            <person name="Meyer T."/>
            <person name="Kyndt J."/>
        </authorList>
    </citation>
    <scope>NUCLEOTIDE SEQUENCE [LARGE SCALE GENOMIC DNA]</scope>
    <source>
        <strain evidence="2 3">DSM 21279</strain>
    </source>
</reference>
<keyword evidence="3" id="KW-1185">Reference proteome</keyword>
<organism evidence="2 3">
    <name type="scientific">Rhodovastum atsumiense</name>
    <dbReference type="NCBI Taxonomy" id="504468"/>
    <lineage>
        <taxon>Bacteria</taxon>
        <taxon>Pseudomonadati</taxon>
        <taxon>Pseudomonadota</taxon>
        <taxon>Alphaproteobacteria</taxon>
        <taxon>Acetobacterales</taxon>
        <taxon>Acetobacteraceae</taxon>
        <taxon>Rhodovastum</taxon>
    </lineage>
</organism>
<evidence type="ECO:0000256" key="1">
    <source>
        <dbReference type="SAM" id="MobiDB-lite"/>
    </source>
</evidence>